<dbReference type="Pfam" id="PF13181">
    <property type="entry name" value="TPR_8"/>
    <property type="match status" value="1"/>
</dbReference>
<dbReference type="AlphaFoldDB" id="A0A7C6EKJ1"/>
<keyword evidence="2" id="KW-0812">Transmembrane</keyword>
<evidence type="ECO:0000313" key="4">
    <source>
        <dbReference type="EMBL" id="HHS63345.1"/>
    </source>
</evidence>
<dbReference type="Pfam" id="PF13525">
    <property type="entry name" value="YfiO"/>
    <property type="match status" value="1"/>
</dbReference>
<gene>
    <name evidence="4" type="ORF">ENV70_07040</name>
</gene>
<accession>A0A7C6EKJ1</accession>
<proteinExistence type="predicted"/>
<feature type="domain" description="Outer membrane lipoprotein BamD-like" evidence="3">
    <location>
        <begin position="101"/>
        <end position="160"/>
    </location>
</feature>
<keyword evidence="2" id="KW-1133">Transmembrane helix</keyword>
<feature type="transmembrane region" description="Helical" evidence="2">
    <location>
        <begin position="35"/>
        <end position="54"/>
    </location>
</feature>
<evidence type="ECO:0000256" key="1">
    <source>
        <dbReference type="ARBA" id="ARBA00022729"/>
    </source>
</evidence>
<evidence type="ECO:0000259" key="3">
    <source>
        <dbReference type="Pfam" id="PF13525"/>
    </source>
</evidence>
<dbReference type="SUPFAM" id="SSF48452">
    <property type="entry name" value="TPR-like"/>
    <property type="match status" value="2"/>
</dbReference>
<comment type="caution">
    <text evidence="4">The sequence shown here is derived from an EMBL/GenBank/DDBJ whole genome shotgun (WGS) entry which is preliminary data.</text>
</comment>
<organism evidence="4">
    <name type="scientific">candidate division WOR-3 bacterium</name>
    <dbReference type="NCBI Taxonomy" id="2052148"/>
    <lineage>
        <taxon>Bacteria</taxon>
        <taxon>Bacteria division WOR-3</taxon>
    </lineage>
</organism>
<dbReference type="Pfam" id="PF13174">
    <property type="entry name" value="TPR_6"/>
    <property type="match status" value="1"/>
</dbReference>
<reference evidence="4" key="1">
    <citation type="journal article" date="2020" name="mSystems">
        <title>Genome- and Community-Level Interaction Insights into Carbon Utilization and Element Cycling Functions of Hydrothermarchaeota in Hydrothermal Sediment.</title>
        <authorList>
            <person name="Zhou Z."/>
            <person name="Liu Y."/>
            <person name="Xu W."/>
            <person name="Pan J."/>
            <person name="Luo Z.H."/>
            <person name="Li M."/>
        </authorList>
    </citation>
    <scope>NUCLEOTIDE SEQUENCE [LARGE SCALE GENOMIC DNA]</scope>
    <source>
        <strain evidence="4">SpSt-783</strain>
    </source>
</reference>
<dbReference type="EMBL" id="DTHJ01000143">
    <property type="protein sequence ID" value="HHS63345.1"/>
    <property type="molecule type" value="Genomic_DNA"/>
</dbReference>
<dbReference type="PANTHER" id="PTHR37423:SF6">
    <property type="entry name" value="CELL DIVISION COORDINATOR CPOB"/>
    <property type="match status" value="1"/>
</dbReference>
<keyword evidence="1" id="KW-0732">Signal</keyword>
<evidence type="ECO:0000256" key="2">
    <source>
        <dbReference type="SAM" id="Phobius"/>
    </source>
</evidence>
<dbReference type="InterPro" id="IPR019734">
    <property type="entry name" value="TPR_rpt"/>
</dbReference>
<keyword evidence="2" id="KW-0472">Membrane</keyword>
<sequence length="454" mass="53156">MSEYINEIDSKLNDLNSIKNQRKLSYTIFELKNSILLFTVLVLITGCAYFNNFYNAQNYFGQGMKSVKDDTLKYDNEYFDKTIEKCASVIVKYPESRYVDDALYMMGVAYYFKGDYARAIDKLEFLTTNFPVSKFYDDAMYYIGLAYYKIDKLSKSIIALKESARFKNYRKRAGVMLCYAYFRDGNYRDLMNTAHLLLKENLKRRERLMILNILGEAEYLLKEYDTALKTFDEIKTLQESTEEKKKIKLRIANIYMEMGRYAECKNFLENESDPEFRMLLADLNVRIDSIAIAKEIYIEIKETQAPEFAAKALYELAQIAEKDDSLELAIAYYDSLIPKATGEILNKAKTRSEILKKISELKNKTEELDKAQFSLGELYFIEVKDIKKAMEYYENVYKNYPKSSLSPKALYANFWISKMILKQDSLAQVFVDELIKRYPDTEYAQSAKNLMNSK</sequence>
<protein>
    <submittedName>
        <fullName evidence="4">Tetratricopeptide repeat protein</fullName>
    </submittedName>
</protein>
<dbReference type="SMART" id="SM00028">
    <property type="entry name" value="TPR"/>
    <property type="match status" value="5"/>
</dbReference>
<dbReference type="InterPro" id="IPR011990">
    <property type="entry name" value="TPR-like_helical_dom_sf"/>
</dbReference>
<dbReference type="PANTHER" id="PTHR37423">
    <property type="entry name" value="SOLUBLE LYTIC MUREIN TRANSGLYCOSYLASE-RELATED"/>
    <property type="match status" value="1"/>
</dbReference>
<dbReference type="InterPro" id="IPR039565">
    <property type="entry name" value="BamD-like"/>
</dbReference>
<dbReference type="Gene3D" id="1.25.40.10">
    <property type="entry name" value="Tetratricopeptide repeat domain"/>
    <property type="match status" value="3"/>
</dbReference>
<name>A0A7C6EKJ1_UNCW3</name>